<feature type="region of interest" description="Disordered" evidence="5">
    <location>
        <begin position="271"/>
        <end position="290"/>
    </location>
</feature>
<dbReference type="InterPro" id="IPR011991">
    <property type="entry name" value="ArsR-like_HTH"/>
</dbReference>
<dbReference type="SUPFAM" id="SSF46785">
    <property type="entry name" value="Winged helix' DNA-binding domain"/>
    <property type="match status" value="1"/>
</dbReference>
<keyword evidence="3" id="KW-0238">DNA-binding</keyword>
<proteinExistence type="predicted"/>
<gene>
    <name evidence="7" type="ORF">IQ26_06703</name>
</gene>
<keyword evidence="8" id="KW-1185">Reference proteome</keyword>
<feature type="domain" description="HTH deoR-type" evidence="6">
    <location>
        <begin position="18"/>
        <end position="73"/>
    </location>
</feature>
<dbReference type="GO" id="GO:0003677">
    <property type="term" value="F:DNA binding"/>
    <property type="evidence" value="ECO:0007669"/>
    <property type="project" value="UniProtKB-KW"/>
</dbReference>
<dbReference type="PROSITE" id="PS00894">
    <property type="entry name" value="HTH_DEOR_1"/>
    <property type="match status" value="1"/>
</dbReference>
<evidence type="ECO:0000313" key="8">
    <source>
        <dbReference type="Proteomes" id="UP000317122"/>
    </source>
</evidence>
<dbReference type="CDD" id="cd00090">
    <property type="entry name" value="HTH_ARSR"/>
    <property type="match status" value="1"/>
</dbReference>
<evidence type="ECO:0000313" key="7">
    <source>
        <dbReference type="EMBL" id="TWI22270.1"/>
    </source>
</evidence>
<dbReference type="SUPFAM" id="SSF100950">
    <property type="entry name" value="NagB/RpiA/CoA transferase-like"/>
    <property type="match status" value="1"/>
</dbReference>
<dbReference type="AlphaFoldDB" id="A0A562MQZ5"/>
<evidence type="ECO:0000256" key="4">
    <source>
        <dbReference type="ARBA" id="ARBA00023163"/>
    </source>
</evidence>
<dbReference type="EMBL" id="VLKT01000067">
    <property type="protein sequence ID" value="TWI22270.1"/>
    <property type="molecule type" value="Genomic_DNA"/>
</dbReference>
<dbReference type="InterPro" id="IPR036390">
    <property type="entry name" value="WH_DNA-bd_sf"/>
</dbReference>
<evidence type="ECO:0000256" key="3">
    <source>
        <dbReference type="ARBA" id="ARBA00023125"/>
    </source>
</evidence>
<dbReference type="InterPro" id="IPR001034">
    <property type="entry name" value="DeoR_HTH"/>
</dbReference>
<dbReference type="InterPro" id="IPR036388">
    <property type="entry name" value="WH-like_DNA-bd_sf"/>
</dbReference>
<evidence type="ECO:0000256" key="2">
    <source>
        <dbReference type="ARBA" id="ARBA00023015"/>
    </source>
</evidence>
<evidence type="ECO:0000256" key="5">
    <source>
        <dbReference type="SAM" id="MobiDB-lite"/>
    </source>
</evidence>
<dbReference type="PROSITE" id="PS51000">
    <property type="entry name" value="HTH_DEOR_2"/>
    <property type="match status" value="1"/>
</dbReference>
<comment type="caution">
    <text evidence="7">The sequence shown here is derived from an EMBL/GenBank/DDBJ whole genome shotgun (WGS) entry which is preliminary data.</text>
</comment>
<keyword evidence="2" id="KW-0805">Transcription regulation</keyword>
<dbReference type="Gene3D" id="3.40.50.1360">
    <property type="match status" value="1"/>
</dbReference>
<dbReference type="PANTHER" id="PTHR30363">
    <property type="entry name" value="HTH-TYPE TRANSCRIPTIONAL REGULATOR SRLR-RELATED"/>
    <property type="match status" value="1"/>
</dbReference>
<keyword evidence="1" id="KW-0678">Repressor</keyword>
<dbReference type="SMART" id="SM01134">
    <property type="entry name" value="DeoRC"/>
    <property type="match status" value="1"/>
</dbReference>
<dbReference type="PANTHER" id="PTHR30363:SF4">
    <property type="entry name" value="GLYCEROL-3-PHOSPHATE REGULON REPRESSOR"/>
    <property type="match status" value="1"/>
</dbReference>
<dbReference type="SMART" id="SM00420">
    <property type="entry name" value="HTH_DEOR"/>
    <property type="match status" value="1"/>
</dbReference>
<organism evidence="7 8">
    <name type="scientific">Mesorhizobium tianshanense</name>
    <dbReference type="NCBI Taxonomy" id="39844"/>
    <lineage>
        <taxon>Bacteria</taxon>
        <taxon>Pseudomonadati</taxon>
        <taxon>Pseudomonadota</taxon>
        <taxon>Alphaproteobacteria</taxon>
        <taxon>Hyphomicrobiales</taxon>
        <taxon>Phyllobacteriaceae</taxon>
        <taxon>Mesorhizobium</taxon>
    </lineage>
</organism>
<evidence type="ECO:0000256" key="1">
    <source>
        <dbReference type="ARBA" id="ARBA00022491"/>
    </source>
</evidence>
<dbReference type="OrthoDB" id="9814815at2"/>
<protein>
    <submittedName>
        <fullName evidence="7">DeoR family transcriptional regulator</fullName>
    </submittedName>
</protein>
<name>A0A562MQZ5_9HYPH</name>
<dbReference type="GO" id="GO:0003700">
    <property type="term" value="F:DNA-binding transcription factor activity"/>
    <property type="evidence" value="ECO:0007669"/>
    <property type="project" value="InterPro"/>
</dbReference>
<dbReference type="Pfam" id="PF08220">
    <property type="entry name" value="HTH_DeoR"/>
    <property type="match status" value="1"/>
</dbReference>
<reference evidence="7 8" key="1">
    <citation type="journal article" date="2015" name="Stand. Genomic Sci.">
        <title>Genomic Encyclopedia of Bacterial and Archaeal Type Strains, Phase III: the genomes of soil and plant-associated and newly described type strains.</title>
        <authorList>
            <person name="Whitman W.B."/>
            <person name="Woyke T."/>
            <person name="Klenk H.P."/>
            <person name="Zhou Y."/>
            <person name="Lilburn T.G."/>
            <person name="Beck B.J."/>
            <person name="De Vos P."/>
            <person name="Vandamme P."/>
            <person name="Eisen J.A."/>
            <person name="Garrity G."/>
            <person name="Hugenholtz P."/>
            <person name="Kyrpides N.C."/>
        </authorList>
    </citation>
    <scope>NUCLEOTIDE SEQUENCE [LARGE SCALE GENOMIC DNA]</scope>
    <source>
        <strain evidence="7 8">CGMCC 1.2546</strain>
    </source>
</reference>
<dbReference type="RefSeq" id="WP_145722649.1">
    <property type="nucleotide sequence ID" value="NZ_BSPF01000038.1"/>
</dbReference>
<dbReference type="InterPro" id="IPR014036">
    <property type="entry name" value="DeoR-like_C"/>
</dbReference>
<dbReference type="InterPro" id="IPR037171">
    <property type="entry name" value="NagB/RpiA_transferase-like"/>
</dbReference>
<feature type="compositionally biased region" description="Polar residues" evidence="5">
    <location>
        <begin position="280"/>
        <end position="290"/>
    </location>
</feature>
<dbReference type="InterPro" id="IPR050313">
    <property type="entry name" value="Carb_Metab_HTH_regulators"/>
</dbReference>
<keyword evidence="4" id="KW-0804">Transcription</keyword>
<sequence>MAVRSCQTSPAKGGANLGAARQQSILTLINQGDVVSVGEFATSFGVSPETIRRDIRALEEAGHLRRVHGGAAPKRTFDLTARRPVAERLEVDREGKILAAKAAMALFENDMNVFLGASSTMLLVAQELVRSDKRLTITTNMIDIATIVAASGRCTVTLLGGIVNPQTHTVGGHEVLKSLEDRLFDLTVMGTSAVSPVHGILGPTKYHNLLVTTLASRSHQTSFVMDSAKFGRRDAHLALPLSQVDFVATDSLPSGDIAAALEEAGVTVLLPEGGHENRAEPTQQTGTDNQ</sequence>
<dbReference type="PRINTS" id="PR00037">
    <property type="entry name" value="HTHLACR"/>
</dbReference>
<dbReference type="Gene3D" id="1.10.10.10">
    <property type="entry name" value="Winged helix-like DNA-binding domain superfamily/Winged helix DNA-binding domain"/>
    <property type="match status" value="1"/>
</dbReference>
<accession>A0A562MQZ5</accession>
<dbReference type="Proteomes" id="UP000317122">
    <property type="component" value="Unassembled WGS sequence"/>
</dbReference>
<dbReference type="Pfam" id="PF00455">
    <property type="entry name" value="DeoRC"/>
    <property type="match status" value="1"/>
</dbReference>
<evidence type="ECO:0000259" key="6">
    <source>
        <dbReference type="PROSITE" id="PS51000"/>
    </source>
</evidence>
<dbReference type="InterPro" id="IPR018356">
    <property type="entry name" value="Tscrpt_reg_HTH_DeoR_CS"/>
</dbReference>